<organism evidence="1 2">
    <name type="scientific">Bacteroides sedimenti</name>
    <dbReference type="NCBI Taxonomy" id="2136147"/>
    <lineage>
        <taxon>Bacteria</taxon>
        <taxon>Pseudomonadati</taxon>
        <taxon>Bacteroidota</taxon>
        <taxon>Bacteroidia</taxon>
        <taxon>Bacteroidales</taxon>
        <taxon>Bacteroidaceae</taxon>
        <taxon>Bacteroides</taxon>
    </lineage>
</organism>
<dbReference type="InterPro" id="IPR045692">
    <property type="entry name" value="DUF6057"/>
</dbReference>
<keyword evidence="2" id="KW-1185">Reference proteome</keyword>
<evidence type="ECO:0000313" key="1">
    <source>
        <dbReference type="EMBL" id="BEG98521.1"/>
    </source>
</evidence>
<name>A0ABM8IBP6_9BACE</name>
<protein>
    <submittedName>
        <fullName evidence="1">Uncharacterized protein</fullName>
    </submittedName>
</protein>
<proteinExistence type="predicted"/>
<evidence type="ECO:0000313" key="2">
    <source>
        <dbReference type="Proteomes" id="UP001496674"/>
    </source>
</evidence>
<sequence length="301" mass="35499">MANGNDDFMDEMAIDHFIQKRDFTKALQIGKDAQHPTREMTVLRNFALELSGRAGDEMFEYVQDYKTDGLFFDYNKDGGVYPTGPVIYFNLGARHLATQWANNDYLKRPDSYRVLKNYVLIATVNEHWNVTQQTAGILENTWFHNDLASKLNKFSLDNSLVNKDPILGNIKKRLSNKYYPFPTKGNYTDFVCKFYRENPENRVAYDYYLLSALLNKKLDKFAWGVKLYNNYYKNLLPKHYAEAVSLCKYLTHDSLLVVNPATQQKFEAFLMLKKEQKDPTTEKNIMRKSYGDTYWWYYMYK</sequence>
<gene>
    <name evidence="1" type="ORF">BSYN_07860</name>
</gene>
<accession>A0ABM8IBP6</accession>
<dbReference type="Pfam" id="PF19529">
    <property type="entry name" value="DUF6057"/>
    <property type="match status" value="1"/>
</dbReference>
<dbReference type="EMBL" id="AP028055">
    <property type="protein sequence ID" value="BEG98521.1"/>
    <property type="molecule type" value="Genomic_DNA"/>
</dbReference>
<reference evidence="1 2" key="1">
    <citation type="submission" date="2023-04" db="EMBL/GenBank/DDBJ databases">
        <title>Draft genome sequence of acteroides sedimenti strain YN3PY1.</title>
        <authorList>
            <person name="Yoshida N."/>
        </authorList>
    </citation>
    <scope>NUCLEOTIDE SEQUENCE [LARGE SCALE GENOMIC DNA]</scope>
    <source>
        <strain evidence="1 2">YN3PY1</strain>
    </source>
</reference>
<dbReference type="Proteomes" id="UP001496674">
    <property type="component" value="Chromosome"/>
</dbReference>